<dbReference type="Pfam" id="PF01138">
    <property type="entry name" value="RNase_PH"/>
    <property type="match status" value="1"/>
</dbReference>
<dbReference type="CDD" id="cd11372">
    <property type="entry name" value="RNase_PH_RRP46"/>
    <property type="match status" value="1"/>
</dbReference>
<dbReference type="GO" id="GO:0000177">
    <property type="term" value="C:cytoplasmic exosome (RNase complex)"/>
    <property type="evidence" value="ECO:0007669"/>
    <property type="project" value="UniProtKB-ARBA"/>
</dbReference>
<dbReference type="GO" id="GO:0000176">
    <property type="term" value="C:nuclear exosome (RNase complex)"/>
    <property type="evidence" value="ECO:0007669"/>
    <property type="project" value="TreeGrafter"/>
</dbReference>
<feature type="domain" description="Exoribonuclease phosphorolytic" evidence="6">
    <location>
        <begin position="3"/>
        <end position="117"/>
    </location>
</feature>
<gene>
    <name evidence="8" type="ORF">VIN7_7247</name>
</gene>
<dbReference type="EMBL" id="AGVY01000224">
    <property type="protein sequence ID" value="EHN02338.1"/>
    <property type="molecule type" value="Genomic_DNA"/>
</dbReference>
<dbReference type="AlphaFoldDB" id="H0GV44"/>
<dbReference type="GO" id="GO:0016075">
    <property type="term" value="P:rRNA catabolic process"/>
    <property type="evidence" value="ECO:0007669"/>
    <property type="project" value="TreeGrafter"/>
</dbReference>
<evidence type="ECO:0000259" key="6">
    <source>
        <dbReference type="Pfam" id="PF01138"/>
    </source>
</evidence>
<evidence type="ECO:0000256" key="3">
    <source>
        <dbReference type="ARBA" id="ARBA00022552"/>
    </source>
</evidence>
<dbReference type="GO" id="GO:0000467">
    <property type="term" value="P:exonucleolytic trimming to generate mature 3'-end of 5.8S rRNA from tricistronic rRNA transcript (SSU-rRNA, 5.8S rRNA, LSU-rRNA)"/>
    <property type="evidence" value="ECO:0007669"/>
    <property type="project" value="UniProtKB-ARBA"/>
</dbReference>
<dbReference type="GO" id="GO:0071038">
    <property type="term" value="P:TRAMP-dependent tRNA surveillance pathway"/>
    <property type="evidence" value="ECO:0007669"/>
    <property type="project" value="UniProtKB-ARBA"/>
</dbReference>
<comment type="similarity">
    <text evidence="2">Belongs to the RNase PH family.</text>
</comment>
<evidence type="ECO:0000256" key="4">
    <source>
        <dbReference type="ARBA" id="ARBA00022835"/>
    </source>
</evidence>
<comment type="subcellular location">
    <subcellularLocation>
        <location evidence="1">Nucleus</location>
        <location evidence="1">Nucleolus</location>
    </subcellularLocation>
</comment>
<dbReference type="SUPFAM" id="SSF55666">
    <property type="entry name" value="Ribonuclease PH domain 2-like"/>
    <property type="match status" value="1"/>
</dbReference>
<dbReference type="InterPro" id="IPR050080">
    <property type="entry name" value="RNase_PH"/>
</dbReference>
<dbReference type="Proteomes" id="UP000009009">
    <property type="component" value="Unassembled WGS sequence"/>
</dbReference>
<keyword evidence="3" id="KW-0698">rRNA processing</keyword>
<dbReference type="PhylomeDB" id="H0GV44"/>
<dbReference type="GO" id="GO:0005730">
    <property type="term" value="C:nucleolus"/>
    <property type="evidence" value="ECO:0007669"/>
    <property type="project" value="UniProtKB-SubCell"/>
</dbReference>
<dbReference type="InterPro" id="IPR015847">
    <property type="entry name" value="ExoRNase_PH_dom2"/>
</dbReference>
<evidence type="ECO:0000313" key="8">
    <source>
        <dbReference type="EMBL" id="EHN02338.1"/>
    </source>
</evidence>
<dbReference type="OrthoDB" id="27298at2759"/>
<dbReference type="GO" id="GO:0034475">
    <property type="term" value="P:U4 snRNA 3'-end processing"/>
    <property type="evidence" value="ECO:0007669"/>
    <property type="project" value="TreeGrafter"/>
</dbReference>
<evidence type="ECO:0000259" key="7">
    <source>
        <dbReference type="Pfam" id="PF03725"/>
    </source>
</evidence>
<accession>H0GV44</accession>
<evidence type="ECO:0000256" key="1">
    <source>
        <dbReference type="ARBA" id="ARBA00004604"/>
    </source>
</evidence>
<dbReference type="Gene3D" id="3.30.230.70">
    <property type="entry name" value="GHMP Kinase, N-terminal domain"/>
    <property type="match status" value="1"/>
</dbReference>
<protein>
    <submittedName>
        <fullName evidence="8">Rrp46p</fullName>
    </submittedName>
</protein>
<dbReference type="PANTHER" id="PTHR11953">
    <property type="entry name" value="EXOSOME COMPLEX COMPONENT"/>
    <property type="match status" value="1"/>
</dbReference>
<dbReference type="InterPro" id="IPR001247">
    <property type="entry name" value="ExoRNase_PH_dom1"/>
</dbReference>
<dbReference type="FunFam" id="3.30.230.70:FF:000027">
    <property type="entry name" value="Exosome complex component RRP46"/>
    <property type="match status" value="1"/>
</dbReference>
<dbReference type="Pfam" id="PF03725">
    <property type="entry name" value="RNase_PH_C"/>
    <property type="match status" value="1"/>
</dbReference>
<dbReference type="InterPro" id="IPR027408">
    <property type="entry name" value="PNPase/RNase_PH_dom_sf"/>
</dbReference>
<keyword evidence="9" id="KW-1185">Reference proteome</keyword>
<keyword evidence="5" id="KW-0539">Nucleus</keyword>
<dbReference type="InterPro" id="IPR036345">
    <property type="entry name" value="ExoRNase_PH_dom2_sf"/>
</dbReference>
<dbReference type="SUPFAM" id="SSF54211">
    <property type="entry name" value="Ribosomal protein S5 domain 2-like"/>
    <property type="match status" value="1"/>
</dbReference>
<comment type="caution">
    <text evidence="8">The sequence shown here is derived from an EMBL/GenBank/DDBJ whole genome shotgun (WGS) entry which is preliminary data.</text>
</comment>
<feature type="domain" description="Exoribonuclease phosphorolytic" evidence="7">
    <location>
        <begin position="128"/>
        <end position="192"/>
    </location>
</feature>
<proteinExistence type="inferred from homology"/>
<organism evidence="8 9">
    <name type="scientific">Saccharomyces cerevisiae x Saccharomyces kudriavzevii (strain VIN7)</name>
    <name type="common">Yeast</name>
    <dbReference type="NCBI Taxonomy" id="1095631"/>
    <lineage>
        <taxon>Eukaryota</taxon>
        <taxon>Fungi</taxon>
        <taxon>Dikarya</taxon>
        <taxon>Ascomycota</taxon>
        <taxon>Saccharomycotina</taxon>
        <taxon>Saccharomycetes</taxon>
        <taxon>Saccharomycetales</taxon>
        <taxon>Saccharomycetaceae</taxon>
        <taxon>Saccharomyces</taxon>
    </lineage>
</organism>
<evidence type="ECO:0000313" key="9">
    <source>
        <dbReference type="Proteomes" id="UP000009009"/>
    </source>
</evidence>
<evidence type="ECO:0000256" key="5">
    <source>
        <dbReference type="ARBA" id="ARBA00023242"/>
    </source>
</evidence>
<dbReference type="PANTHER" id="PTHR11953:SF1">
    <property type="entry name" value="EXOSOME COMPLEX COMPONENT RRP46"/>
    <property type="match status" value="1"/>
</dbReference>
<dbReference type="GO" id="GO:0071051">
    <property type="term" value="P:poly(A)-dependent snoRNA 3'-end processing"/>
    <property type="evidence" value="ECO:0007669"/>
    <property type="project" value="TreeGrafter"/>
</dbReference>
<sequence length="240" mass="26564">MLDNVDGSSQFVSQDTKIICSVTGPIEAKARQELPTQLALEIIVRPAKGVATTREKLLEDKLRAVLTPLIARYCYPRQLCQITCQILESGEDEPEFSLRELSCCINAAFLGLVDAGIAMNSMCASIPIAIMKDSNEIIANPTAEQLKTSVSVHTLALEFVDGGNVIKNVLLLDSNGDFNEDQLFNVLELGEQKCQELVQDLRKIIHGRNIPLSSRVNTISISYVDTRVVLHDREKYLLMC</sequence>
<evidence type="ECO:0000256" key="2">
    <source>
        <dbReference type="ARBA" id="ARBA00006678"/>
    </source>
</evidence>
<name>H0GV44_SACCK</name>
<dbReference type="HOGENOM" id="CLU_063514_2_1_1"/>
<dbReference type="InterPro" id="IPR020568">
    <property type="entry name" value="Ribosomal_Su5_D2-typ_SF"/>
</dbReference>
<keyword evidence="4" id="KW-0271">Exosome</keyword>
<dbReference type="GO" id="GO:0071028">
    <property type="term" value="P:nuclear mRNA surveillance"/>
    <property type="evidence" value="ECO:0007669"/>
    <property type="project" value="TreeGrafter"/>
</dbReference>
<reference evidence="8 9" key="1">
    <citation type="journal article" date="2012" name="FEMS Yeast Res.">
        <title>The genome sequence of the wine yeast VIN7 reveals an allotriploid hybrid genome with Saccharomyces cerevisiae and Saccharomyces kudriavzevii origins.</title>
        <authorList>
            <person name="Borneman A.R."/>
            <person name="Desany B.A."/>
            <person name="Riches D."/>
            <person name="Affourtit J.P."/>
            <person name="Forgan A.H."/>
            <person name="Pretorius I.S."/>
            <person name="Egholm M."/>
            <person name="Chambers P.J."/>
        </authorList>
    </citation>
    <scope>NUCLEOTIDE SEQUENCE [LARGE SCALE GENOMIC DNA]</scope>
    <source>
        <strain evidence="8 9">VIN7</strain>
    </source>
</reference>
<dbReference type="GO" id="GO:0003723">
    <property type="term" value="F:RNA binding"/>
    <property type="evidence" value="ECO:0007669"/>
    <property type="project" value="TreeGrafter"/>
</dbReference>